<sequence>MPIIAATTVWEDKNASEEEAAEYGYDWHFMAFCSLWRSRTLEYSKAPVIPATNILICFDLQDHQQDDMIKIVRERHSTQSKNDPFHLLQLASSFVMKQFELDLWTFQKPIRNIEKARDNALQRSAKDELLFKRRFKGYTSMHELSRHVIHISESLNVASNNLLAIARDHQDLTPSIRSTNTTKALQLHANMLSNLRLRADAFVERMNNEIGCASNLVSVEILDQTRDDGKSLASTVSVLTLLFLPGTFMSGFFGMNFFDISSDGSSWVVSPQIYVFFICTIPITLLGFLIFILELNMLRWTKNASKPMRDYVHRRFFNAPVKPASQA</sequence>
<keyword evidence="7" id="KW-1185">Reference proteome</keyword>
<keyword evidence="4 5" id="KW-0472">Membrane</keyword>
<dbReference type="SUPFAM" id="SSF144083">
    <property type="entry name" value="Magnesium transport protein CorA, transmembrane region"/>
    <property type="match status" value="1"/>
</dbReference>
<evidence type="ECO:0000256" key="3">
    <source>
        <dbReference type="ARBA" id="ARBA00022989"/>
    </source>
</evidence>
<gene>
    <name evidence="6" type="ORF">ASPWEDRAFT_436777</name>
</gene>
<reference evidence="7" key="1">
    <citation type="journal article" date="2017" name="Genome Biol.">
        <title>Comparative genomics reveals high biological diversity and specific adaptations in the industrially and medically important fungal genus Aspergillus.</title>
        <authorList>
            <person name="de Vries R.P."/>
            <person name="Riley R."/>
            <person name="Wiebenga A."/>
            <person name="Aguilar-Osorio G."/>
            <person name="Amillis S."/>
            <person name="Uchima C.A."/>
            <person name="Anderluh G."/>
            <person name="Asadollahi M."/>
            <person name="Askin M."/>
            <person name="Barry K."/>
            <person name="Battaglia E."/>
            <person name="Bayram O."/>
            <person name="Benocci T."/>
            <person name="Braus-Stromeyer S.A."/>
            <person name="Caldana C."/>
            <person name="Canovas D."/>
            <person name="Cerqueira G.C."/>
            <person name="Chen F."/>
            <person name="Chen W."/>
            <person name="Choi C."/>
            <person name="Clum A."/>
            <person name="Dos Santos R.A."/>
            <person name="Damasio A.R."/>
            <person name="Diallinas G."/>
            <person name="Emri T."/>
            <person name="Fekete E."/>
            <person name="Flipphi M."/>
            <person name="Freyberg S."/>
            <person name="Gallo A."/>
            <person name="Gournas C."/>
            <person name="Habgood R."/>
            <person name="Hainaut M."/>
            <person name="Harispe M.L."/>
            <person name="Henrissat B."/>
            <person name="Hilden K.S."/>
            <person name="Hope R."/>
            <person name="Hossain A."/>
            <person name="Karabika E."/>
            <person name="Karaffa L."/>
            <person name="Karanyi Z."/>
            <person name="Krasevec N."/>
            <person name="Kuo A."/>
            <person name="Kusch H."/>
            <person name="LaButti K."/>
            <person name="Lagendijk E.L."/>
            <person name="Lapidus A."/>
            <person name="Levasseur A."/>
            <person name="Lindquist E."/>
            <person name="Lipzen A."/>
            <person name="Logrieco A.F."/>
            <person name="MacCabe A."/>
            <person name="Maekelae M.R."/>
            <person name="Malavazi I."/>
            <person name="Melin P."/>
            <person name="Meyer V."/>
            <person name="Mielnichuk N."/>
            <person name="Miskei M."/>
            <person name="Molnar A.P."/>
            <person name="Mule G."/>
            <person name="Ngan C.Y."/>
            <person name="Orejas M."/>
            <person name="Orosz E."/>
            <person name="Ouedraogo J.P."/>
            <person name="Overkamp K.M."/>
            <person name="Park H.-S."/>
            <person name="Perrone G."/>
            <person name="Piumi F."/>
            <person name="Punt P.J."/>
            <person name="Ram A.F."/>
            <person name="Ramon A."/>
            <person name="Rauscher S."/>
            <person name="Record E."/>
            <person name="Riano-Pachon D.M."/>
            <person name="Robert V."/>
            <person name="Roehrig J."/>
            <person name="Ruller R."/>
            <person name="Salamov A."/>
            <person name="Salih N.S."/>
            <person name="Samson R.A."/>
            <person name="Sandor E."/>
            <person name="Sanguinetti M."/>
            <person name="Schuetze T."/>
            <person name="Sepcic K."/>
            <person name="Shelest E."/>
            <person name="Sherlock G."/>
            <person name="Sophianopoulou V."/>
            <person name="Squina F.M."/>
            <person name="Sun H."/>
            <person name="Susca A."/>
            <person name="Todd R.B."/>
            <person name="Tsang A."/>
            <person name="Unkles S.E."/>
            <person name="van de Wiele N."/>
            <person name="van Rossen-Uffink D."/>
            <person name="Oliveira J.V."/>
            <person name="Vesth T.C."/>
            <person name="Visser J."/>
            <person name="Yu J.-H."/>
            <person name="Zhou M."/>
            <person name="Andersen M.R."/>
            <person name="Archer D.B."/>
            <person name="Baker S.E."/>
            <person name="Benoit I."/>
            <person name="Brakhage A.A."/>
            <person name="Braus G.H."/>
            <person name="Fischer R."/>
            <person name="Frisvad J.C."/>
            <person name="Goldman G.H."/>
            <person name="Houbraken J."/>
            <person name="Oakley B."/>
            <person name="Pocsi I."/>
            <person name="Scazzocchio C."/>
            <person name="Seiboth B."/>
            <person name="vanKuyk P.A."/>
            <person name="Wortman J."/>
            <person name="Dyer P.S."/>
            <person name="Grigoriev I.V."/>
        </authorList>
    </citation>
    <scope>NUCLEOTIDE SEQUENCE [LARGE SCALE GENOMIC DNA]</scope>
    <source>
        <strain evidence="7">DTO 134E9</strain>
    </source>
</reference>
<dbReference type="GO" id="GO:0016020">
    <property type="term" value="C:membrane"/>
    <property type="evidence" value="ECO:0007669"/>
    <property type="project" value="UniProtKB-SubCell"/>
</dbReference>
<dbReference type="GeneID" id="63751925"/>
<name>A0A1L9RQ13_ASPWE</name>
<evidence type="ECO:0000256" key="5">
    <source>
        <dbReference type="SAM" id="Phobius"/>
    </source>
</evidence>
<dbReference type="OrthoDB" id="5207033at2759"/>
<dbReference type="Gene3D" id="1.20.58.340">
    <property type="entry name" value="Magnesium transport protein CorA, transmembrane region"/>
    <property type="match status" value="1"/>
</dbReference>
<dbReference type="GO" id="GO:0046873">
    <property type="term" value="F:metal ion transmembrane transporter activity"/>
    <property type="evidence" value="ECO:0007669"/>
    <property type="project" value="InterPro"/>
</dbReference>
<keyword evidence="3 5" id="KW-1133">Transmembrane helix</keyword>
<feature type="transmembrane region" description="Helical" evidence="5">
    <location>
        <begin position="273"/>
        <end position="293"/>
    </location>
</feature>
<comment type="subcellular location">
    <subcellularLocation>
        <location evidence="1">Membrane</location>
        <topology evidence="1">Multi-pass membrane protein</topology>
    </subcellularLocation>
</comment>
<dbReference type="STRING" id="1073089.A0A1L9RQ13"/>
<dbReference type="VEuPathDB" id="FungiDB:ASPWEDRAFT_436777"/>
<dbReference type="Pfam" id="PF01544">
    <property type="entry name" value="CorA"/>
    <property type="match status" value="1"/>
</dbReference>
<evidence type="ECO:0000256" key="1">
    <source>
        <dbReference type="ARBA" id="ARBA00004141"/>
    </source>
</evidence>
<dbReference type="RefSeq" id="XP_040690629.1">
    <property type="nucleotide sequence ID" value="XM_040836077.1"/>
</dbReference>
<dbReference type="InterPro" id="IPR045863">
    <property type="entry name" value="CorA_TM1_TM2"/>
</dbReference>
<keyword evidence="2 5" id="KW-0812">Transmembrane</keyword>
<dbReference type="InterPro" id="IPR002523">
    <property type="entry name" value="MgTranspt_CorA/ZnTranspt_ZntB"/>
</dbReference>
<dbReference type="EMBL" id="KV878211">
    <property type="protein sequence ID" value="OJJ36953.1"/>
    <property type="molecule type" value="Genomic_DNA"/>
</dbReference>
<accession>A0A1L9RQ13</accession>
<evidence type="ECO:0000313" key="6">
    <source>
        <dbReference type="EMBL" id="OJJ36953.1"/>
    </source>
</evidence>
<organism evidence="6 7">
    <name type="scientific">Aspergillus wentii DTO 134E9</name>
    <dbReference type="NCBI Taxonomy" id="1073089"/>
    <lineage>
        <taxon>Eukaryota</taxon>
        <taxon>Fungi</taxon>
        <taxon>Dikarya</taxon>
        <taxon>Ascomycota</taxon>
        <taxon>Pezizomycotina</taxon>
        <taxon>Eurotiomycetes</taxon>
        <taxon>Eurotiomycetidae</taxon>
        <taxon>Eurotiales</taxon>
        <taxon>Aspergillaceae</taxon>
        <taxon>Aspergillus</taxon>
        <taxon>Aspergillus subgen. Cremei</taxon>
    </lineage>
</organism>
<dbReference type="Proteomes" id="UP000184383">
    <property type="component" value="Unassembled WGS sequence"/>
</dbReference>
<dbReference type="AlphaFoldDB" id="A0A1L9RQ13"/>
<proteinExistence type="predicted"/>
<evidence type="ECO:0000256" key="2">
    <source>
        <dbReference type="ARBA" id="ARBA00022692"/>
    </source>
</evidence>
<protein>
    <submittedName>
        <fullName evidence="6">Uncharacterized protein</fullName>
    </submittedName>
</protein>
<evidence type="ECO:0000313" key="7">
    <source>
        <dbReference type="Proteomes" id="UP000184383"/>
    </source>
</evidence>
<feature type="transmembrane region" description="Helical" evidence="5">
    <location>
        <begin position="232"/>
        <end position="253"/>
    </location>
</feature>
<evidence type="ECO:0000256" key="4">
    <source>
        <dbReference type="ARBA" id="ARBA00023136"/>
    </source>
</evidence>